<reference evidence="1 2" key="1">
    <citation type="submission" date="2017-11" db="EMBL/GenBank/DDBJ databases">
        <title>Sphingomonas oleivorans sp. nov., isolated from oil-contaminated soil.</title>
        <authorList>
            <person name="Wang L."/>
            <person name="Chen L."/>
        </authorList>
    </citation>
    <scope>NUCLEOTIDE SEQUENCE [LARGE SCALE GENOMIC DNA]</scope>
    <source>
        <strain evidence="1 2">K101</strain>
    </source>
</reference>
<evidence type="ECO:0008006" key="3">
    <source>
        <dbReference type="Google" id="ProtNLM"/>
    </source>
</evidence>
<dbReference type="InterPro" id="IPR014942">
    <property type="entry name" value="AbiEii"/>
</dbReference>
<evidence type="ECO:0000313" key="1">
    <source>
        <dbReference type="EMBL" id="PTD24768.1"/>
    </source>
</evidence>
<dbReference type="AlphaFoldDB" id="A0A2T4I4U3"/>
<evidence type="ECO:0000313" key="2">
    <source>
        <dbReference type="Proteomes" id="UP000241206"/>
    </source>
</evidence>
<proteinExistence type="predicted"/>
<organism evidence="1 2">
    <name type="scientific">Edaphosphingomonas fennica</name>
    <dbReference type="NCBI Taxonomy" id="114404"/>
    <lineage>
        <taxon>Bacteria</taxon>
        <taxon>Pseudomonadati</taxon>
        <taxon>Pseudomonadota</taxon>
        <taxon>Alphaproteobacteria</taxon>
        <taxon>Sphingomonadales</taxon>
        <taxon>Rhizorhabdaceae</taxon>
        <taxon>Edaphosphingomonas</taxon>
    </lineage>
</organism>
<sequence length="306" mass="33905">MTSERYIDQVALLLRAIPQIAPEADFALKGGTAINLFVRDLPRLSVDIDLVYLPVADREASLRAVSDGLDRIAERLEARGLKVERHLLADGKRLIVHSGGAAIKIEVSPVLRGTVYPPETRTVAAAVEDRFGFAEMQVVSLPDLYAGKIAAALDRQHPRDLFDIHHLLAHGGIDEPLFRAFLIYLVSHPRPVHELLAPNRLDISAQYDSEFVGMTVEPESLETLLAAREQLIGLVQAHAAKPGARRFLTRFLALEPDWQAVDLDPALADLPAVRWKLLNLARLKDANGAKFEEQRLLLEQVLDAAR</sequence>
<dbReference type="Pfam" id="PF08843">
    <property type="entry name" value="AbiEii"/>
    <property type="match status" value="1"/>
</dbReference>
<keyword evidence="2" id="KW-1185">Reference proteome</keyword>
<accession>A0A2T4I4U3</accession>
<dbReference type="RefSeq" id="WP_107394452.1">
    <property type="nucleotide sequence ID" value="NZ_PHHF01000030.1"/>
</dbReference>
<dbReference type="Proteomes" id="UP000241206">
    <property type="component" value="Unassembled WGS sequence"/>
</dbReference>
<protein>
    <recommendedName>
        <fullName evidence="3">Nucleotidyl transferase AbiEii/AbiGii toxin family protein</fullName>
    </recommendedName>
</protein>
<name>A0A2T4I4U3_9SPHN</name>
<comment type="caution">
    <text evidence="1">The sequence shown here is derived from an EMBL/GenBank/DDBJ whole genome shotgun (WGS) entry which is preliminary data.</text>
</comment>
<gene>
    <name evidence="1" type="ORF">CV103_07040</name>
</gene>
<dbReference type="EMBL" id="PHHF01000030">
    <property type="protein sequence ID" value="PTD24768.1"/>
    <property type="molecule type" value="Genomic_DNA"/>
</dbReference>
<dbReference type="Gene3D" id="3.10.450.620">
    <property type="entry name" value="JHP933, nucleotidyltransferase-like core domain"/>
    <property type="match status" value="1"/>
</dbReference>